<sequence length="303" mass="34932">MGKIAASMPITAAFGIGDNFYDDGVANVNDPRFKQLKMSACTQANKFVVVYICTYTYVCISDIRRRIHSRVFEKHVLLYDCRQSCLTPSHTHLYLIVHVMKHIIVFNVTAQVAYTNVKNLFILFQFKKKKINKQKKKKNMKRSSRWKYPDYWYSTVWAIPDTSPPRTIEIIMIDTVTMCGQQQDWEYCAKRGIAQSDCKLEIDGPTDVDAAQDEWEWLQLQLEQSTADFLIVNGHYPVYSIAEHGPTDCLVEQLQPWLEQYNVTAYVSGHDHTFEYINVSGDYVNYIVTGGAHVCDRSTAHKV</sequence>
<dbReference type="PANTHER" id="PTHR10161">
    <property type="entry name" value="TARTRATE-RESISTANT ACID PHOSPHATASE TYPE 5"/>
    <property type="match status" value="1"/>
</dbReference>
<comment type="caution">
    <text evidence="4">The sequence shown here is derived from an EMBL/GenBank/DDBJ whole genome shotgun (WGS) entry which is preliminary data.</text>
</comment>
<evidence type="ECO:0000256" key="1">
    <source>
        <dbReference type="ARBA" id="ARBA00022729"/>
    </source>
</evidence>
<dbReference type="InterPro" id="IPR029052">
    <property type="entry name" value="Metallo-depent_PP-like"/>
</dbReference>
<dbReference type="InterPro" id="IPR004843">
    <property type="entry name" value="Calcineurin-like_PHP"/>
</dbReference>
<gene>
    <name evidence="4" type="ORF">RFI_17587</name>
</gene>
<dbReference type="InterPro" id="IPR051558">
    <property type="entry name" value="Metallophosphoesterase_PAP"/>
</dbReference>
<dbReference type="EMBL" id="ASPP01013453">
    <property type="protein sequence ID" value="ETO19640.1"/>
    <property type="molecule type" value="Genomic_DNA"/>
</dbReference>
<accession>X6N028</accession>
<name>X6N028_RETFI</name>
<dbReference type="Gene3D" id="3.60.21.10">
    <property type="match status" value="2"/>
</dbReference>
<keyword evidence="1" id="KW-0732">Signal</keyword>
<dbReference type="Proteomes" id="UP000023152">
    <property type="component" value="Unassembled WGS sequence"/>
</dbReference>
<keyword evidence="2" id="KW-0378">Hydrolase</keyword>
<evidence type="ECO:0000313" key="4">
    <source>
        <dbReference type="EMBL" id="ETO19640.1"/>
    </source>
</evidence>
<evidence type="ECO:0000256" key="2">
    <source>
        <dbReference type="ARBA" id="ARBA00022801"/>
    </source>
</evidence>
<proteinExistence type="predicted"/>
<keyword evidence="5" id="KW-1185">Reference proteome</keyword>
<dbReference type="PANTHER" id="PTHR10161:SF14">
    <property type="entry name" value="TARTRATE-RESISTANT ACID PHOSPHATASE TYPE 5"/>
    <property type="match status" value="1"/>
</dbReference>
<dbReference type="Pfam" id="PF00149">
    <property type="entry name" value="Metallophos"/>
    <property type="match status" value="1"/>
</dbReference>
<feature type="domain" description="Calcineurin-like phosphoesterase" evidence="3">
    <location>
        <begin position="187"/>
        <end position="273"/>
    </location>
</feature>
<reference evidence="4 5" key="1">
    <citation type="journal article" date="2013" name="Curr. Biol.">
        <title>The Genome of the Foraminiferan Reticulomyxa filosa.</title>
        <authorList>
            <person name="Glockner G."/>
            <person name="Hulsmann N."/>
            <person name="Schleicher M."/>
            <person name="Noegel A.A."/>
            <person name="Eichinger L."/>
            <person name="Gallinger C."/>
            <person name="Pawlowski J."/>
            <person name="Sierra R."/>
            <person name="Euteneuer U."/>
            <person name="Pillet L."/>
            <person name="Moustafa A."/>
            <person name="Platzer M."/>
            <person name="Groth M."/>
            <person name="Szafranski K."/>
            <person name="Schliwa M."/>
        </authorList>
    </citation>
    <scope>NUCLEOTIDE SEQUENCE [LARGE SCALE GENOMIC DNA]</scope>
</reference>
<evidence type="ECO:0000259" key="3">
    <source>
        <dbReference type="Pfam" id="PF00149"/>
    </source>
</evidence>
<dbReference type="SUPFAM" id="SSF56300">
    <property type="entry name" value="Metallo-dependent phosphatases"/>
    <property type="match status" value="1"/>
</dbReference>
<evidence type="ECO:0000313" key="5">
    <source>
        <dbReference type="Proteomes" id="UP000023152"/>
    </source>
</evidence>
<protein>
    <recommendedName>
        <fullName evidence="3">Calcineurin-like phosphoesterase domain-containing protein</fullName>
    </recommendedName>
</protein>
<dbReference type="OrthoDB" id="411211at2759"/>
<organism evidence="4 5">
    <name type="scientific">Reticulomyxa filosa</name>
    <dbReference type="NCBI Taxonomy" id="46433"/>
    <lineage>
        <taxon>Eukaryota</taxon>
        <taxon>Sar</taxon>
        <taxon>Rhizaria</taxon>
        <taxon>Retaria</taxon>
        <taxon>Foraminifera</taxon>
        <taxon>Monothalamids</taxon>
        <taxon>Reticulomyxidae</taxon>
        <taxon>Reticulomyxa</taxon>
    </lineage>
</organism>
<dbReference type="GO" id="GO:0016787">
    <property type="term" value="F:hydrolase activity"/>
    <property type="evidence" value="ECO:0007669"/>
    <property type="project" value="UniProtKB-KW"/>
</dbReference>
<dbReference type="AlphaFoldDB" id="X6N028"/>